<keyword evidence="4" id="KW-0112">Calmodulin-binding</keyword>
<feature type="region of interest" description="Disordered" evidence="5">
    <location>
        <begin position="73"/>
        <end position="414"/>
    </location>
</feature>
<keyword evidence="2" id="KW-0963">Cytoplasm</keyword>
<evidence type="ECO:0000313" key="7">
    <source>
        <dbReference type="Proteomes" id="UP000604046"/>
    </source>
</evidence>
<evidence type="ECO:0000313" key="6">
    <source>
        <dbReference type="EMBL" id="CAE7486265.1"/>
    </source>
</evidence>
<comment type="subcellular location">
    <subcellularLocation>
        <location evidence="1">Cytoplasm</location>
    </subcellularLocation>
</comment>
<dbReference type="InterPro" id="IPR051185">
    <property type="entry name" value="ASPM"/>
</dbReference>
<evidence type="ECO:0000256" key="4">
    <source>
        <dbReference type="ARBA" id="ARBA00022860"/>
    </source>
</evidence>
<feature type="compositionally biased region" description="Acidic residues" evidence="5">
    <location>
        <begin position="384"/>
        <end position="397"/>
    </location>
</feature>
<protein>
    <submittedName>
        <fullName evidence="6">Uncharacterized protein</fullName>
    </submittedName>
</protein>
<name>A0A812SQY7_9DINO</name>
<evidence type="ECO:0000256" key="1">
    <source>
        <dbReference type="ARBA" id="ARBA00004496"/>
    </source>
</evidence>
<feature type="compositionally biased region" description="Basic and acidic residues" evidence="5">
    <location>
        <begin position="368"/>
        <end position="379"/>
    </location>
</feature>
<dbReference type="InterPro" id="IPR027417">
    <property type="entry name" value="P-loop_NTPase"/>
</dbReference>
<dbReference type="InterPro" id="IPR000048">
    <property type="entry name" value="IQ_motif_EF-hand-BS"/>
</dbReference>
<comment type="caution">
    <text evidence="6">The sequence shown here is derived from an EMBL/GenBank/DDBJ whole genome shotgun (WGS) entry which is preliminary data.</text>
</comment>
<dbReference type="EMBL" id="CAJNDS010002461">
    <property type="protein sequence ID" value="CAE7486265.1"/>
    <property type="molecule type" value="Genomic_DNA"/>
</dbReference>
<dbReference type="GO" id="GO:0000278">
    <property type="term" value="P:mitotic cell cycle"/>
    <property type="evidence" value="ECO:0007669"/>
    <property type="project" value="TreeGrafter"/>
</dbReference>
<dbReference type="Gene3D" id="1.20.5.190">
    <property type="match status" value="2"/>
</dbReference>
<dbReference type="Pfam" id="PF00612">
    <property type="entry name" value="IQ"/>
    <property type="match status" value="6"/>
</dbReference>
<dbReference type="PANTHER" id="PTHR22706">
    <property type="entry name" value="ASSEMBLY FACTOR FOR SPINDLE MICROTUBULES"/>
    <property type="match status" value="1"/>
</dbReference>
<sequence>MDWVGLGVHPSHELDWQRLAKEFSRNDGDWLGQLLCVVCELLGVGLLCTVVAWRPCESHCLCRREVEEKRQTARAVRATKDEEDTSQPSPGDGFDREQELAATKIQSRVRGKREVEEKRQTARAARATKDEEDTAHPNPGDGFDREQELAATKIQSRVRGKHARREVEEKRQTARAVRATKDEEDTSQPSPGDGFDREQELAATKIQSRVRGKHARREVEEKRQTARAARATKDEEDTSHPNPGDGFDREQELAATKIQSRVRGKHARREVEEKRQTARAARATKDEEDTSHPNPGDGFDREQELAATKIQSRVRGKQARRQVELRKQKTWTTLDGEDARSPGPPDGLDREQELAATRIQSRVRGKQARREVEKKREAARNTAESEDEEHADAEDGSASDASERTGESLSEGEA</sequence>
<dbReference type="GO" id="GO:0051295">
    <property type="term" value="P:establishment of meiotic spindle localization"/>
    <property type="evidence" value="ECO:0007669"/>
    <property type="project" value="TreeGrafter"/>
</dbReference>
<keyword evidence="3" id="KW-0677">Repeat</keyword>
<dbReference type="PROSITE" id="PS50096">
    <property type="entry name" value="IQ"/>
    <property type="match status" value="6"/>
</dbReference>
<dbReference type="GO" id="GO:0000922">
    <property type="term" value="C:spindle pole"/>
    <property type="evidence" value="ECO:0007669"/>
    <property type="project" value="TreeGrafter"/>
</dbReference>
<accession>A0A812SQY7</accession>
<keyword evidence="7" id="KW-1185">Reference proteome</keyword>
<dbReference type="GO" id="GO:0007051">
    <property type="term" value="P:spindle organization"/>
    <property type="evidence" value="ECO:0007669"/>
    <property type="project" value="TreeGrafter"/>
</dbReference>
<proteinExistence type="predicted"/>
<evidence type="ECO:0000256" key="2">
    <source>
        <dbReference type="ARBA" id="ARBA00022490"/>
    </source>
</evidence>
<dbReference type="GO" id="GO:0005516">
    <property type="term" value="F:calmodulin binding"/>
    <property type="evidence" value="ECO:0007669"/>
    <property type="project" value="UniProtKB-KW"/>
</dbReference>
<organism evidence="6 7">
    <name type="scientific">Symbiodinium natans</name>
    <dbReference type="NCBI Taxonomy" id="878477"/>
    <lineage>
        <taxon>Eukaryota</taxon>
        <taxon>Sar</taxon>
        <taxon>Alveolata</taxon>
        <taxon>Dinophyceae</taxon>
        <taxon>Suessiales</taxon>
        <taxon>Symbiodiniaceae</taxon>
        <taxon>Symbiodinium</taxon>
    </lineage>
</organism>
<dbReference type="GO" id="GO:0005737">
    <property type="term" value="C:cytoplasm"/>
    <property type="evidence" value="ECO:0007669"/>
    <property type="project" value="UniProtKB-SubCell"/>
</dbReference>
<dbReference type="SMART" id="SM00015">
    <property type="entry name" value="IQ"/>
    <property type="match status" value="6"/>
</dbReference>
<dbReference type="Proteomes" id="UP000604046">
    <property type="component" value="Unassembled WGS sequence"/>
</dbReference>
<evidence type="ECO:0000256" key="5">
    <source>
        <dbReference type="SAM" id="MobiDB-lite"/>
    </source>
</evidence>
<dbReference type="PANTHER" id="PTHR22706:SF1">
    <property type="entry name" value="ASSEMBLY FACTOR FOR SPINDLE MICROTUBULES"/>
    <property type="match status" value="1"/>
</dbReference>
<gene>
    <name evidence="6" type="ORF">SNAT2548_LOCUS27280</name>
</gene>
<evidence type="ECO:0000256" key="3">
    <source>
        <dbReference type="ARBA" id="ARBA00022737"/>
    </source>
</evidence>
<dbReference type="SUPFAM" id="SSF52540">
    <property type="entry name" value="P-loop containing nucleoside triphosphate hydrolases"/>
    <property type="match status" value="1"/>
</dbReference>
<dbReference type="AlphaFoldDB" id="A0A812SQY7"/>
<dbReference type="OrthoDB" id="444674at2759"/>
<reference evidence="6" key="1">
    <citation type="submission" date="2021-02" db="EMBL/GenBank/DDBJ databases">
        <authorList>
            <person name="Dougan E. K."/>
            <person name="Rhodes N."/>
            <person name="Thang M."/>
            <person name="Chan C."/>
        </authorList>
    </citation>
    <scope>NUCLEOTIDE SEQUENCE</scope>
</reference>